<evidence type="ECO:0000256" key="1">
    <source>
        <dbReference type="SAM" id="SignalP"/>
    </source>
</evidence>
<protein>
    <recommendedName>
        <fullName evidence="4">Nuclear transport factor 2 family protein</fullName>
    </recommendedName>
</protein>
<evidence type="ECO:0008006" key="4">
    <source>
        <dbReference type="Google" id="ProtNLM"/>
    </source>
</evidence>
<proteinExistence type="predicted"/>
<dbReference type="RefSeq" id="WP_135996116.1">
    <property type="nucleotide sequence ID" value="NZ_CP071057.1"/>
</dbReference>
<dbReference type="SUPFAM" id="SSF54427">
    <property type="entry name" value="NTF2-like"/>
    <property type="match status" value="1"/>
</dbReference>
<dbReference type="EMBL" id="SRXW01000003">
    <property type="protein sequence ID" value="TGY88271.1"/>
    <property type="molecule type" value="Genomic_DNA"/>
</dbReference>
<dbReference type="InterPro" id="IPR032710">
    <property type="entry name" value="NTF2-like_dom_sf"/>
</dbReference>
<gene>
    <name evidence="2" type="ORF">E5163_10620</name>
</gene>
<reference evidence="2 3" key="1">
    <citation type="journal article" date="2017" name="Int. J. Syst. Evol. Microbiol.">
        <title>Marinicauda algicola sp. nov., isolated from a marine red alga Rhodosorus marinus.</title>
        <authorList>
            <person name="Jeong S.E."/>
            <person name="Jeon S.H."/>
            <person name="Chun B.H."/>
            <person name="Kim D.W."/>
            <person name="Jeon C.O."/>
        </authorList>
    </citation>
    <scope>NUCLEOTIDE SEQUENCE [LARGE SCALE GENOMIC DNA]</scope>
    <source>
        <strain evidence="2 3">JCM 31718</strain>
    </source>
</reference>
<sequence>MITFLAVALAACPAEAPEAALASMMQADRDFAALAAEVGVAEAFAEYAAHDARLIASGTEPVGPEDIAASRAGLEGASLRWAPRGGYVDENGSFGSTFGSWALYPEAGGALSATGDYITVWRKDADCTWRYVLDGGSVDPEPVLDPVLTQE</sequence>
<dbReference type="AlphaFoldDB" id="A0A4S2GZA2"/>
<organism evidence="2 3">
    <name type="scientific">Marinicauda algicola</name>
    <dbReference type="NCBI Taxonomy" id="2029849"/>
    <lineage>
        <taxon>Bacteria</taxon>
        <taxon>Pseudomonadati</taxon>
        <taxon>Pseudomonadota</taxon>
        <taxon>Alphaproteobacteria</taxon>
        <taxon>Maricaulales</taxon>
        <taxon>Maricaulaceae</taxon>
        <taxon>Marinicauda</taxon>
    </lineage>
</organism>
<name>A0A4S2GZA2_9PROT</name>
<keyword evidence="3" id="KW-1185">Reference proteome</keyword>
<comment type="caution">
    <text evidence="2">The sequence shown here is derived from an EMBL/GenBank/DDBJ whole genome shotgun (WGS) entry which is preliminary data.</text>
</comment>
<feature type="signal peptide" evidence="1">
    <location>
        <begin position="1"/>
        <end position="16"/>
    </location>
</feature>
<evidence type="ECO:0000313" key="2">
    <source>
        <dbReference type="EMBL" id="TGY88271.1"/>
    </source>
</evidence>
<feature type="chain" id="PRO_5020775216" description="Nuclear transport factor 2 family protein" evidence="1">
    <location>
        <begin position="17"/>
        <end position="151"/>
    </location>
</feature>
<evidence type="ECO:0000313" key="3">
    <source>
        <dbReference type="Proteomes" id="UP000308054"/>
    </source>
</evidence>
<dbReference type="OrthoDB" id="9814425at2"/>
<dbReference type="Proteomes" id="UP000308054">
    <property type="component" value="Unassembled WGS sequence"/>
</dbReference>
<accession>A0A4S2GZA2</accession>
<dbReference type="Gene3D" id="3.10.450.50">
    <property type="match status" value="1"/>
</dbReference>
<keyword evidence="1" id="KW-0732">Signal</keyword>